<dbReference type="SUPFAM" id="SSF53901">
    <property type="entry name" value="Thiolase-like"/>
    <property type="match status" value="1"/>
</dbReference>
<dbReference type="GO" id="GO:0044550">
    <property type="term" value="P:secondary metabolite biosynthetic process"/>
    <property type="evidence" value="ECO:0007669"/>
    <property type="project" value="UniProtKB-ARBA"/>
</dbReference>
<evidence type="ECO:0000313" key="15">
    <source>
        <dbReference type="Proteomes" id="UP000249056"/>
    </source>
</evidence>
<dbReference type="InterPro" id="IPR014043">
    <property type="entry name" value="Acyl_transferase_dom"/>
</dbReference>
<evidence type="ECO:0000256" key="7">
    <source>
        <dbReference type="ARBA" id="ARBA00023315"/>
    </source>
</evidence>
<dbReference type="InterPro" id="IPR014031">
    <property type="entry name" value="Ketoacyl_synth_C"/>
</dbReference>
<dbReference type="Gene3D" id="3.40.366.10">
    <property type="entry name" value="Malonyl-Coenzyme A Acyl Carrier Protein, domain 2"/>
    <property type="match status" value="1"/>
</dbReference>
<dbReference type="FunFam" id="3.40.50.720:FF:000209">
    <property type="entry name" value="Polyketide synthase Pks12"/>
    <property type="match status" value="1"/>
</dbReference>
<dbReference type="InterPro" id="IPR016035">
    <property type="entry name" value="Acyl_Trfase/lysoPLipase"/>
</dbReference>
<dbReference type="SMART" id="SM00829">
    <property type="entry name" value="PKS_ER"/>
    <property type="match status" value="1"/>
</dbReference>
<dbReference type="InterPro" id="IPR011032">
    <property type="entry name" value="GroES-like_sf"/>
</dbReference>
<dbReference type="InterPro" id="IPR016036">
    <property type="entry name" value="Malonyl_transacylase_ACP-bd"/>
</dbReference>
<dbReference type="InterPro" id="IPR056501">
    <property type="entry name" value="NAD-bd_HRPKS_sdrA"/>
</dbReference>
<dbReference type="SMART" id="SM00823">
    <property type="entry name" value="PKS_PP"/>
    <property type="match status" value="1"/>
</dbReference>
<evidence type="ECO:0000313" key="14">
    <source>
        <dbReference type="EMBL" id="RAL67381.1"/>
    </source>
</evidence>
<keyword evidence="5" id="KW-0560">Oxidoreductase</keyword>
<dbReference type="PROSITE" id="PS50075">
    <property type="entry name" value="CARRIER"/>
    <property type="match status" value="1"/>
</dbReference>
<evidence type="ECO:0000256" key="1">
    <source>
        <dbReference type="ARBA" id="ARBA00022450"/>
    </source>
</evidence>
<dbReference type="Pfam" id="PF14765">
    <property type="entry name" value="PS-DH"/>
    <property type="match status" value="1"/>
</dbReference>
<dbReference type="Gene3D" id="3.10.129.110">
    <property type="entry name" value="Polyketide synthase dehydratase"/>
    <property type="match status" value="2"/>
</dbReference>
<dbReference type="Pfam" id="PF00550">
    <property type="entry name" value="PP-binding"/>
    <property type="match status" value="1"/>
</dbReference>
<dbReference type="PROSITE" id="PS00606">
    <property type="entry name" value="KS3_1"/>
    <property type="match status" value="1"/>
</dbReference>
<dbReference type="PROSITE" id="PS52004">
    <property type="entry name" value="KS3_2"/>
    <property type="match status" value="1"/>
</dbReference>
<dbReference type="InterPro" id="IPR013968">
    <property type="entry name" value="PKS_KR"/>
</dbReference>
<name>A0A395J4V7_9HELO</name>
<feature type="domain" description="Carrier" evidence="11">
    <location>
        <begin position="2382"/>
        <end position="2460"/>
    </location>
</feature>
<dbReference type="InterPro" id="IPR029063">
    <property type="entry name" value="SAM-dependent_MTases_sf"/>
</dbReference>
<evidence type="ECO:0000256" key="5">
    <source>
        <dbReference type="ARBA" id="ARBA00023002"/>
    </source>
</evidence>
<dbReference type="PANTHER" id="PTHR43775:SF29">
    <property type="entry name" value="ASPERFURANONE POLYKETIDE SYNTHASE AFOG-RELATED"/>
    <property type="match status" value="1"/>
</dbReference>
<accession>A0A395J4V7</accession>
<dbReference type="InterPro" id="IPR013217">
    <property type="entry name" value="Methyltransf_12"/>
</dbReference>
<dbReference type="InterPro" id="IPR018201">
    <property type="entry name" value="Ketoacyl_synth_AS"/>
</dbReference>
<dbReference type="InterPro" id="IPR020843">
    <property type="entry name" value="ER"/>
</dbReference>
<dbReference type="CDD" id="cd05195">
    <property type="entry name" value="enoyl_red"/>
    <property type="match status" value="1"/>
</dbReference>
<protein>
    <submittedName>
        <fullName evidence="14">Uncharacterized protein</fullName>
    </submittedName>
</protein>
<dbReference type="InterPro" id="IPR014030">
    <property type="entry name" value="Ketoacyl_synth_N"/>
</dbReference>
<dbReference type="Pfam" id="PF02801">
    <property type="entry name" value="Ketoacyl-synt_C"/>
    <property type="match status" value="1"/>
</dbReference>
<dbReference type="InterPro" id="IPR050091">
    <property type="entry name" value="PKS_NRPS_Biosynth_Enz"/>
</dbReference>
<dbReference type="GO" id="GO:0006633">
    <property type="term" value="P:fatty acid biosynthetic process"/>
    <property type="evidence" value="ECO:0007669"/>
    <property type="project" value="InterPro"/>
</dbReference>
<feature type="compositionally biased region" description="Polar residues" evidence="9">
    <location>
        <begin position="224"/>
        <end position="241"/>
    </location>
</feature>
<dbReference type="Gene3D" id="3.90.180.10">
    <property type="entry name" value="Medium-chain alcohol dehydrogenases, catalytic domain"/>
    <property type="match status" value="1"/>
</dbReference>
<dbReference type="GO" id="GO:0004315">
    <property type="term" value="F:3-oxoacyl-[acyl-carrier-protein] synthase activity"/>
    <property type="evidence" value="ECO:0007669"/>
    <property type="project" value="InterPro"/>
</dbReference>
<dbReference type="Pfam" id="PF00109">
    <property type="entry name" value="ketoacyl-synt"/>
    <property type="match status" value="2"/>
</dbReference>
<dbReference type="SUPFAM" id="SSF50129">
    <property type="entry name" value="GroES-like"/>
    <property type="match status" value="1"/>
</dbReference>
<dbReference type="Pfam" id="PF08242">
    <property type="entry name" value="Methyltransf_12"/>
    <property type="match status" value="1"/>
</dbReference>
<dbReference type="Gene3D" id="3.40.47.10">
    <property type="match status" value="2"/>
</dbReference>
<keyword evidence="4" id="KW-0521">NADP</keyword>
<dbReference type="GO" id="GO:0031177">
    <property type="term" value="F:phosphopantetheine binding"/>
    <property type="evidence" value="ECO:0007669"/>
    <property type="project" value="InterPro"/>
</dbReference>
<keyword evidence="2" id="KW-0597">Phosphoprotein</keyword>
<keyword evidence="10" id="KW-0472">Membrane</keyword>
<dbReference type="InterPro" id="IPR020806">
    <property type="entry name" value="PKS_PP-bd"/>
</dbReference>
<evidence type="ECO:0000259" key="13">
    <source>
        <dbReference type="PROSITE" id="PS52019"/>
    </source>
</evidence>
<keyword evidence="1" id="KW-0596">Phosphopantetheine</keyword>
<dbReference type="InterPro" id="IPR020841">
    <property type="entry name" value="PKS_Beta-ketoAc_synthase_dom"/>
</dbReference>
<evidence type="ECO:0000256" key="6">
    <source>
        <dbReference type="ARBA" id="ARBA00023268"/>
    </source>
</evidence>
<dbReference type="InterPro" id="IPR036291">
    <property type="entry name" value="NAD(P)-bd_dom_sf"/>
</dbReference>
<dbReference type="SUPFAM" id="SSF47336">
    <property type="entry name" value="ACP-like"/>
    <property type="match status" value="1"/>
</dbReference>
<dbReference type="Gene3D" id="1.10.1200.10">
    <property type="entry name" value="ACP-like"/>
    <property type="match status" value="1"/>
</dbReference>
<dbReference type="GO" id="GO:1901336">
    <property type="term" value="P:lactone biosynthetic process"/>
    <property type="evidence" value="ECO:0007669"/>
    <property type="project" value="UniProtKB-ARBA"/>
</dbReference>
<dbReference type="SMART" id="SM00827">
    <property type="entry name" value="PKS_AT"/>
    <property type="match status" value="1"/>
</dbReference>
<evidence type="ECO:0000256" key="10">
    <source>
        <dbReference type="SAM" id="Phobius"/>
    </source>
</evidence>
<keyword evidence="15" id="KW-1185">Reference proteome</keyword>
<comment type="caution">
    <text evidence="8">Lacks conserved residue(s) required for the propagation of feature annotation.</text>
</comment>
<dbReference type="InterPro" id="IPR057326">
    <property type="entry name" value="KR_dom"/>
</dbReference>
<dbReference type="Pfam" id="PF16197">
    <property type="entry name" value="KAsynt_C_assoc"/>
    <property type="match status" value="1"/>
</dbReference>
<dbReference type="InterPro" id="IPR036736">
    <property type="entry name" value="ACP-like_sf"/>
</dbReference>
<dbReference type="OrthoDB" id="329835at2759"/>
<dbReference type="InterPro" id="IPR016039">
    <property type="entry name" value="Thiolase-like"/>
</dbReference>
<evidence type="ECO:0000259" key="11">
    <source>
        <dbReference type="PROSITE" id="PS50075"/>
    </source>
</evidence>
<dbReference type="CDD" id="cd00833">
    <property type="entry name" value="PKS"/>
    <property type="match status" value="1"/>
</dbReference>
<sequence>MSESTMSNGILEWPAQSSLPVKEPLEGLAVIGFSLRFPGEASDEESFWKMIIEGRCAMTEIPKERMNIDAFYHPDVDRHDTDVSTTDYAALSSRDPEEASKYGAIGTSPAMLANRISWFFDLVGPSVNLDSACSSSMMALDQACQGLWNGDTTMAIVGGCNLVYSLDGLEYLSNMGFLSPSSRCFSFDSRANGYARGEGFGVLIIKRVSDAIRDKDTIRAVIRSTGSNQDGRTPGVTQPSKDSQEQLIKDTYAKARLNMNDTAFFEAHGTGTAVGDPIEAGAIGAAFRRQDTQQKPLTIGALKANIGHLEGASGVAALIKTIMILERGIIPPIADLQCLNYKIDAEYLRLQFPKSAKPWPTTGTRRASVNSFGFGGANSHVVLDDAYHYLRERKIVGNVNFRDSVTTINMNEKRGEVQNGGTTSVEHVNVDNGPKILVWSAADEGGVNRLTETYTKHFLSHSFLRDEESEEYLENLAYTLSNRRSKLPWRTFAISDSLSTLQDLKRILAKPVRAASRINIGFVFTGQGAQWPEMGRDLLRYPVFKESLVDGELYLQSLGCEWSLIGELLKPKAVSRIDNPELSQPLCTALQIALVGLLKSFGVYPASVIGHSSGEIAAAYSANAISKKAAYKIAYVRGKHAATLNGCSDTPLGMMAVGLSEKEIQPYLRKLKVQKDRNSLVVGCVNSPTSITISGDLLQIDDLKERLDEDSVFARKLSVTVAYHSPYMHEVSSLYCDSIQVIEPGESLNNDPPMISSVTGQRVSKEQLAQPSYWVQNMVSQVKFSQALEVMCSSPAKRLVKKIDGSHRYSLPIHSILEIGPHSALRGPISDTLKLKVSEQQIGYISTLTRFVPSTRPLLEVCGYLYCVGAPIDLEAINKSSHLLPKNLTDLPAYPFDHSQTYWYESRISIAHRFRKNGRHDLLGVPASDWNANEARWRNILRASDIPWIKDHKGSWLDFQVCTFVDGEWLENCHGCIQVEYWEEKAEINDMDERKAEALQFKKIFQDALSKFRSVDTSFLYKRMDDCGFNYGPAFRPLNLIACSDHWEAIAEVQQFEWLPSTNFQPHVVHPTTFDGILQLIFTALTKGGAEDLPTIIPTYIHKMWISNQGLSPSTPTSTPTTVKAHVRSELKGFRGSQSSLFVLDFDNELCMTVDGIETTLVASLGIPDAPAGELQRCYNIDWKLDLRMADTKQIMNYCRHQDELKEDKSFYKDLTQVLFWFIRKTTDVISSRMPDFVPPHISRYIEWMKIQLASFNIGSLPDSDTITANIDENEMERLCEHLKNSNRRGKLFVEVGQNLLNFLYGDLDPLGFFFRGDLVKDYYHEVFDSVNCMAGLGRYLDALAHCNPSMKILEVGAGTGGMTGHILNTLLHHGESEVGTPRYGQYDYTDISPSFFEKAQETFKSQAGRMNFKTLNVDEDPVLQGLDEHQYDVVIASSVLHATRNLDTTLKNLRKLLKTGGKLIVFEITKPEKLRTGFVFGLLPGWWLGNEEVRQWSPCIATHQWHEVLLRTGYSGSEIVFDDYRDPLCHEMSVIISTAAPEQRITDGMPLSNTHVTFVIEAGSEFQDTVSSRIQRQLRTEDGLDSEILTFEEALDQSEREISLYVFLPELEHPLLSNLDCAAFETFKNVILTAQNALWVTQRSGNSLKPEYGLIDGLGRVLRSENDKLRLVTLALEMFDSATELPIDNIIKVILSIISNEVNEYEPEYRQDKVGLQIGRLVEAKYLEEEIFTRTATTQSKVQPFGKVQALKLIVTFPGLLNTLAFVEDESYKIPIGPEEIEIEVKAVGVNFKDCLVALGRVNQNTMGVECSGIVSRAGDQSSFKPGDRVVTCSLNTFRTFARVNSQCAIAIPDGVEFKDAAALAANFTTAWHALHEVARIQPGESILIHSGAGGTGQAAIQVAQYHGAEVYATVSSKEKRDLLMNLYKIPQDHIFSSRDTSFAHGIRRMTNGKGIDVVLNSLAGEELVASWELIAKYGRFIEIGIKDIEAHKSLPMFPFAQNVSFSAIDISAMSRERLPIVQKALQSWMRLYTKGEFHAAQPLKCYTASDVEDAFRCIQSGKNVGKMVIELNKEDSVMTILKTKPTTRFRSNATYLICGGLGGLGRSISRWMASQGAKNLILLSRSGAKSAEAITLIDELKSKGINVEAPTCNVADLEHLVSVLNKVTQSMPPIRGCIQAAMVLKDSIFAKMSYESWKVAISSKVQGSWNLHSQLQDLDFFILLSSITGVLGAAGQANYAAGNTYLDALARYRITKGQPAVSLDLGVMKGEGFLAENKELLKRWSSPGYFIEVPQEQLFAMLDYYCDPSLPLLTELKSQPIIGIDIPAKLRSRRIEIPYWMRRPLLRQLYEIESVQYNSVAAQETAINYSDLLSEAESLNEAGLIVAQLLKRKHSVAFSIPEEQIHVQDSMVAHGVDSLVAVELRSWFGKEFGVDIAIFDLLGGATFITIGMMVAKKSPFSQYSRERRSKSDT</sequence>
<proteinExistence type="predicted"/>
<feature type="domain" description="PKS/mFAS DH" evidence="13">
    <location>
        <begin position="822"/>
        <end position="1168"/>
    </location>
</feature>
<dbReference type="Pfam" id="PF08240">
    <property type="entry name" value="ADH_N"/>
    <property type="match status" value="1"/>
</dbReference>
<dbReference type="GO" id="GO:0016491">
    <property type="term" value="F:oxidoreductase activity"/>
    <property type="evidence" value="ECO:0007669"/>
    <property type="project" value="UniProtKB-KW"/>
</dbReference>
<evidence type="ECO:0000259" key="12">
    <source>
        <dbReference type="PROSITE" id="PS52004"/>
    </source>
</evidence>
<dbReference type="InterPro" id="IPR032821">
    <property type="entry name" value="PKS_assoc"/>
</dbReference>
<feature type="domain" description="Ketosynthase family 3 (KS3)" evidence="12">
    <location>
        <begin position="25"/>
        <end position="385"/>
    </location>
</feature>
<keyword evidence="3" id="KW-0808">Transferase</keyword>
<dbReference type="InterPro" id="IPR042104">
    <property type="entry name" value="PKS_dehydratase_sf"/>
</dbReference>
<feature type="region of interest" description="N-terminal hotdog fold" evidence="8">
    <location>
        <begin position="822"/>
        <end position="984"/>
    </location>
</feature>
<feature type="region of interest" description="C-terminal hotdog fold" evidence="8">
    <location>
        <begin position="1010"/>
        <end position="1168"/>
    </location>
</feature>
<dbReference type="SMART" id="SM00822">
    <property type="entry name" value="PKS_KR"/>
    <property type="match status" value="1"/>
</dbReference>
<keyword evidence="7" id="KW-0012">Acyltransferase</keyword>
<dbReference type="InterPro" id="IPR049551">
    <property type="entry name" value="PKS_DH_C"/>
</dbReference>
<reference evidence="14 15" key="1">
    <citation type="submission" date="2018-06" db="EMBL/GenBank/DDBJ databases">
        <title>Genome Sequence of the Brown Rot Fungal Pathogen Monilinia fructigena.</title>
        <authorList>
            <person name="Landi L."/>
            <person name="De Miccolis Angelini R.M."/>
            <person name="Pollastro S."/>
            <person name="Abate D."/>
            <person name="Faretra F."/>
            <person name="Romanazzi G."/>
        </authorList>
    </citation>
    <scope>NUCLEOTIDE SEQUENCE [LARGE SCALE GENOMIC DNA]</scope>
    <source>
        <strain evidence="14 15">Mfrg269</strain>
    </source>
</reference>
<feature type="region of interest" description="Disordered" evidence="9">
    <location>
        <begin position="224"/>
        <end position="244"/>
    </location>
</feature>
<evidence type="ECO:0000256" key="9">
    <source>
        <dbReference type="SAM" id="MobiDB-lite"/>
    </source>
</evidence>
<dbReference type="EMBL" id="QKRW01000003">
    <property type="protein sequence ID" value="RAL67381.1"/>
    <property type="molecule type" value="Genomic_DNA"/>
</dbReference>
<gene>
    <name evidence="14" type="ORF">DID88_008137</name>
</gene>
<dbReference type="InterPro" id="IPR001227">
    <property type="entry name" value="Ac_transferase_dom_sf"/>
</dbReference>
<dbReference type="SUPFAM" id="SSF51735">
    <property type="entry name" value="NAD(P)-binding Rossmann-fold domains"/>
    <property type="match status" value="2"/>
</dbReference>
<dbReference type="CDD" id="cd02440">
    <property type="entry name" value="AdoMet_MTases"/>
    <property type="match status" value="1"/>
</dbReference>
<dbReference type="InterPro" id="IPR049900">
    <property type="entry name" value="PKS_mFAS_DH"/>
</dbReference>
<comment type="caution">
    <text evidence="14">The sequence shown here is derived from an EMBL/GenBank/DDBJ whole genome shotgun (WGS) entry which is preliminary data.</text>
</comment>
<dbReference type="SUPFAM" id="SSF55048">
    <property type="entry name" value="Probable ACP-binding domain of malonyl-CoA ACP transacylase"/>
    <property type="match status" value="1"/>
</dbReference>
<evidence type="ECO:0000256" key="3">
    <source>
        <dbReference type="ARBA" id="ARBA00022679"/>
    </source>
</evidence>
<dbReference type="SMART" id="SM00825">
    <property type="entry name" value="PKS_KS"/>
    <property type="match status" value="1"/>
</dbReference>
<dbReference type="PANTHER" id="PTHR43775">
    <property type="entry name" value="FATTY ACID SYNTHASE"/>
    <property type="match status" value="1"/>
</dbReference>
<organism evidence="14 15">
    <name type="scientific">Monilinia fructigena</name>
    <dbReference type="NCBI Taxonomy" id="38457"/>
    <lineage>
        <taxon>Eukaryota</taxon>
        <taxon>Fungi</taxon>
        <taxon>Dikarya</taxon>
        <taxon>Ascomycota</taxon>
        <taxon>Pezizomycotina</taxon>
        <taxon>Leotiomycetes</taxon>
        <taxon>Helotiales</taxon>
        <taxon>Sclerotiniaceae</taxon>
        <taxon>Monilinia</taxon>
    </lineage>
</organism>
<dbReference type="Gene3D" id="3.40.50.150">
    <property type="entry name" value="Vaccinia Virus protein VP39"/>
    <property type="match status" value="1"/>
</dbReference>
<dbReference type="Pfam" id="PF13602">
    <property type="entry name" value="ADH_zinc_N_2"/>
    <property type="match status" value="1"/>
</dbReference>
<dbReference type="InterPro" id="IPR009081">
    <property type="entry name" value="PP-bd_ACP"/>
</dbReference>
<dbReference type="Pfam" id="PF08659">
    <property type="entry name" value="KR"/>
    <property type="match status" value="1"/>
</dbReference>
<dbReference type="Gene3D" id="3.40.50.720">
    <property type="entry name" value="NAD(P)-binding Rossmann-like Domain"/>
    <property type="match status" value="2"/>
</dbReference>
<dbReference type="InterPro" id="IPR013154">
    <property type="entry name" value="ADH-like_N"/>
</dbReference>
<dbReference type="SUPFAM" id="SSF52151">
    <property type="entry name" value="FabD/lysophospholipase-like"/>
    <property type="match status" value="1"/>
</dbReference>
<keyword evidence="10" id="KW-0812">Transmembrane</keyword>
<evidence type="ECO:0000256" key="2">
    <source>
        <dbReference type="ARBA" id="ARBA00022553"/>
    </source>
</evidence>
<keyword evidence="10" id="KW-1133">Transmembrane helix</keyword>
<keyword evidence="6" id="KW-0511">Multifunctional enzyme</keyword>
<evidence type="ECO:0000256" key="8">
    <source>
        <dbReference type="PROSITE-ProRule" id="PRU01363"/>
    </source>
</evidence>
<dbReference type="PROSITE" id="PS52019">
    <property type="entry name" value="PKS_MFAS_DH"/>
    <property type="match status" value="1"/>
</dbReference>
<evidence type="ECO:0000256" key="4">
    <source>
        <dbReference type="ARBA" id="ARBA00022857"/>
    </source>
</evidence>
<feature type="transmembrane region" description="Helical" evidence="10">
    <location>
        <begin position="2438"/>
        <end position="2457"/>
    </location>
</feature>
<dbReference type="GO" id="GO:0004312">
    <property type="term" value="F:fatty acid synthase activity"/>
    <property type="evidence" value="ECO:0007669"/>
    <property type="project" value="TreeGrafter"/>
</dbReference>
<dbReference type="Pfam" id="PF00698">
    <property type="entry name" value="Acyl_transf_1"/>
    <property type="match status" value="1"/>
</dbReference>
<dbReference type="Proteomes" id="UP000249056">
    <property type="component" value="Unassembled WGS sequence"/>
</dbReference>
<dbReference type="Pfam" id="PF23114">
    <property type="entry name" value="NAD-bd_HRPKS_sdrA"/>
    <property type="match status" value="1"/>
</dbReference>
<dbReference type="SUPFAM" id="SSF53335">
    <property type="entry name" value="S-adenosyl-L-methionine-dependent methyltransferases"/>
    <property type="match status" value="1"/>
</dbReference>